<organism evidence="2 3">
    <name type="scientific">Melipona quadrifasciata</name>
    <dbReference type="NCBI Taxonomy" id="166423"/>
    <lineage>
        <taxon>Eukaryota</taxon>
        <taxon>Metazoa</taxon>
        <taxon>Ecdysozoa</taxon>
        <taxon>Arthropoda</taxon>
        <taxon>Hexapoda</taxon>
        <taxon>Insecta</taxon>
        <taxon>Pterygota</taxon>
        <taxon>Neoptera</taxon>
        <taxon>Endopterygota</taxon>
        <taxon>Hymenoptera</taxon>
        <taxon>Apocrita</taxon>
        <taxon>Aculeata</taxon>
        <taxon>Apoidea</taxon>
        <taxon>Anthophila</taxon>
        <taxon>Apidae</taxon>
        <taxon>Melipona</taxon>
    </lineage>
</organism>
<sequence>MESAIDHFPRLTSLTNYRDTTTITYLLAPDVPVSNPLAELRPPVLQHVRLRVFDALAVAEASLGAGGGDHVDRVKIDFQPLARFRRDLLLRAPGTSVALLPQPARVNIYTEITGLFYLFFVPFPLFFFLFCPISPFLSRASFPRK</sequence>
<gene>
    <name evidence="2" type="ORF">WN51_00103</name>
</gene>
<proteinExistence type="predicted"/>
<accession>A0A0M9ACR1</accession>
<dbReference type="EMBL" id="KQ435690">
    <property type="protein sequence ID" value="KOX81196.1"/>
    <property type="molecule type" value="Genomic_DNA"/>
</dbReference>
<dbReference type="Proteomes" id="UP000053105">
    <property type="component" value="Unassembled WGS sequence"/>
</dbReference>
<keyword evidence="3" id="KW-1185">Reference proteome</keyword>
<name>A0A0M9ACR1_9HYME</name>
<keyword evidence="1" id="KW-0812">Transmembrane</keyword>
<keyword evidence="1" id="KW-0472">Membrane</keyword>
<protein>
    <submittedName>
        <fullName evidence="2">Uncharacterized protein</fullName>
    </submittedName>
</protein>
<evidence type="ECO:0000313" key="3">
    <source>
        <dbReference type="Proteomes" id="UP000053105"/>
    </source>
</evidence>
<evidence type="ECO:0000313" key="2">
    <source>
        <dbReference type="EMBL" id="KOX81196.1"/>
    </source>
</evidence>
<evidence type="ECO:0000256" key="1">
    <source>
        <dbReference type="SAM" id="Phobius"/>
    </source>
</evidence>
<feature type="transmembrane region" description="Helical" evidence="1">
    <location>
        <begin position="115"/>
        <end position="137"/>
    </location>
</feature>
<keyword evidence="1" id="KW-1133">Transmembrane helix</keyword>
<dbReference type="AlphaFoldDB" id="A0A0M9ACR1"/>
<reference evidence="2 3" key="1">
    <citation type="submission" date="2015-07" db="EMBL/GenBank/DDBJ databases">
        <title>The genome of Melipona quadrifasciata.</title>
        <authorList>
            <person name="Pan H."/>
            <person name="Kapheim K."/>
        </authorList>
    </citation>
    <scope>NUCLEOTIDE SEQUENCE [LARGE SCALE GENOMIC DNA]</scope>
    <source>
        <strain evidence="2">0111107301</strain>
        <tissue evidence="2">Whole body</tissue>
    </source>
</reference>